<comment type="caution">
    <text evidence="3">The sequence shown here is derived from an EMBL/GenBank/DDBJ whole genome shotgun (WGS) entry which is preliminary data.</text>
</comment>
<sequence length="205" mass="21626">MDNDLDQAIAFAGVTTPQDPDNRPPEQPYPSAPPPPQQPYTPAPPPLSASELAGHGGYNQPAVPEPKEVRLSFFLWLASAILLIVSSALVLTQRDAALEEARKTAASTPEVTPEQLEAAVNLVLVGSVIVGVVLAALMVLFAMKARAGRNWARITLTVVGVLVLLYHLIGFSLVGLVIVLVVAAAVVTLYLPASKAYFDSAKRAG</sequence>
<organism evidence="3 4">
    <name type="scientific">Saccharothrix carnea</name>
    <dbReference type="NCBI Taxonomy" id="1280637"/>
    <lineage>
        <taxon>Bacteria</taxon>
        <taxon>Bacillati</taxon>
        <taxon>Actinomycetota</taxon>
        <taxon>Actinomycetes</taxon>
        <taxon>Pseudonocardiales</taxon>
        <taxon>Pseudonocardiaceae</taxon>
        <taxon>Saccharothrix</taxon>
    </lineage>
</organism>
<protein>
    <submittedName>
        <fullName evidence="3">Uncharacterized protein</fullName>
    </submittedName>
</protein>
<accession>A0A2P8I8Y1</accession>
<reference evidence="3 4" key="1">
    <citation type="submission" date="2018-03" db="EMBL/GenBank/DDBJ databases">
        <title>Genomic Encyclopedia of Type Strains, Phase III (KMG-III): the genomes of soil and plant-associated and newly described type strains.</title>
        <authorList>
            <person name="Whitman W."/>
        </authorList>
    </citation>
    <scope>NUCLEOTIDE SEQUENCE [LARGE SCALE GENOMIC DNA]</scope>
    <source>
        <strain evidence="3 4">CGMCC 4.7097</strain>
    </source>
</reference>
<evidence type="ECO:0000313" key="3">
    <source>
        <dbReference type="EMBL" id="PSL54918.1"/>
    </source>
</evidence>
<keyword evidence="2" id="KW-0812">Transmembrane</keyword>
<gene>
    <name evidence="3" type="ORF">B0I31_106438</name>
</gene>
<feature type="transmembrane region" description="Helical" evidence="2">
    <location>
        <begin position="175"/>
        <end position="193"/>
    </location>
</feature>
<keyword evidence="4" id="KW-1185">Reference proteome</keyword>
<feature type="transmembrane region" description="Helical" evidence="2">
    <location>
        <begin position="118"/>
        <end position="143"/>
    </location>
</feature>
<proteinExistence type="predicted"/>
<keyword evidence="2" id="KW-1133">Transmembrane helix</keyword>
<keyword evidence="2" id="KW-0472">Membrane</keyword>
<evidence type="ECO:0000313" key="4">
    <source>
        <dbReference type="Proteomes" id="UP000241118"/>
    </source>
</evidence>
<dbReference type="Gene3D" id="1.20.210.10">
    <property type="entry name" value="Cytochrome c oxidase-like, subunit I domain"/>
    <property type="match status" value="1"/>
</dbReference>
<name>A0A2P8I8Y1_SACCR</name>
<feature type="region of interest" description="Disordered" evidence="1">
    <location>
        <begin position="1"/>
        <end position="61"/>
    </location>
</feature>
<dbReference type="InterPro" id="IPR036927">
    <property type="entry name" value="Cyt_c_oxase-like_su1_sf"/>
</dbReference>
<feature type="compositionally biased region" description="Pro residues" evidence="1">
    <location>
        <begin position="25"/>
        <end position="47"/>
    </location>
</feature>
<feature type="transmembrane region" description="Helical" evidence="2">
    <location>
        <begin position="73"/>
        <end position="92"/>
    </location>
</feature>
<evidence type="ECO:0000256" key="1">
    <source>
        <dbReference type="SAM" id="MobiDB-lite"/>
    </source>
</evidence>
<dbReference type="Proteomes" id="UP000241118">
    <property type="component" value="Unassembled WGS sequence"/>
</dbReference>
<dbReference type="EMBL" id="PYAX01000006">
    <property type="protein sequence ID" value="PSL54918.1"/>
    <property type="molecule type" value="Genomic_DNA"/>
</dbReference>
<dbReference type="AlphaFoldDB" id="A0A2P8I8Y1"/>
<evidence type="ECO:0000256" key="2">
    <source>
        <dbReference type="SAM" id="Phobius"/>
    </source>
</evidence>
<feature type="transmembrane region" description="Helical" evidence="2">
    <location>
        <begin position="150"/>
        <end position="169"/>
    </location>
</feature>